<evidence type="ECO:0000313" key="8">
    <source>
        <dbReference type="EMBL" id="NYI71586.1"/>
    </source>
</evidence>
<dbReference type="InterPro" id="IPR050088">
    <property type="entry name" value="IspD/TarI_cytidylyltransf_bact"/>
</dbReference>
<accession>A0A7Z0ILI2</accession>
<dbReference type="Gene3D" id="3.90.550.10">
    <property type="entry name" value="Spore Coat Polysaccharide Biosynthesis Protein SpsA, Chain A"/>
    <property type="match status" value="1"/>
</dbReference>
<evidence type="ECO:0000256" key="5">
    <source>
        <dbReference type="ARBA" id="ARBA00022695"/>
    </source>
</evidence>
<dbReference type="FunFam" id="3.90.550.10:FF:000003">
    <property type="entry name" value="2-C-methyl-D-erythritol 4-phosphate cytidylyltransferase"/>
    <property type="match status" value="1"/>
</dbReference>
<name>A0A7Z0ILI2_9ACTN</name>
<organism evidence="8 9">
    <name type="scientific">Naumannella cuiyingiana</name>
    <dbReference type="NCBI Taxonomy" id="1347891"/>
    <lineage>
        <taxon>Bacteria</taxon>
        <taxon>Bacillati</taxon>
        <taxon>Actinomycetota</taxon>
        <taxon>Actinomycetes</taxon>
        <taxon>Propionibacteriales</taxon>
        <taxon>Propionibacteriaceae</taxon>
        <taxon>Naumannella</taxon>
    </lineage>
</organism>
<keyword evidence="5 7" id="KW-0548">Nucleotidyltransferase</keyword>
<dbReference type="GO" id="GO:0019288">
    <property type="term" value="P:isopentenyl diphosphate biosynthetic process, methylerythritol 4-phosphate pathway"/>
    <property type="evidence" value="ECO:0007669"/>
    <property type="project" value="UniProtKB-UniRule"/>
</dbReference>
<comment type="similarity">
    <text evidence="3 7">Belongs to the IspD/TarI cytidylyltransferase family. IspD subfamily.</text>
</comment>
<evidence type="ECO:0000313" key="9">
    <source>
        <dbReference type="Proteomes" id="UP000527616"/>
    </source>
</evidence>
<dbReference type="PANTHER" id="PTHR32125">
    <property type="entry name" value="2-C-METHYL-D-ERYTHRITOL 4-PHOSPHATE CYTIDYLYLTRANSFERASE, CHLOROPLASTIC"/>
    <property type="match status" value="1"/>
</dbReference>
<keyword evidence="6 7" id="KW-0414">Isoprene biosynthesis</keyword>
<dbReference type="InterPro" id="IPR018294">
    <property type="entry name" value="ISPD_synthase_CS"/>
</dbReference>
<comment type="catalytic activity">
    <reaction evidence="1 7">
        <text>2-C-methyl-D-erythritol 4-phosphate + CTP + H(+) = 4-CDP-2-C-methyl-D-erythritol + diphosphate</text>
        <dbReference type="Rhea" id="RHEA:13429"/>
        <dbReference type="ChEBI" id="CHEBI:15378"/>
        <dbReference type="ChEBI" id="CHEBI:33019"/>
        <dbReference type="ChEBI" id="CHEBI:37563"/>
        <dbReference type="ChEBI" id="CHEBI:57823"/>
        <dbReference type="ChEBI" id="CHEBI:58262"/>
        <dbReference type="EC" id="2.7.7.60"/>
    </reaction>
</comment>
<dbReference type="InterPro" id="IPR029044">
    <property type="entry name" value="Nucleotide-diphossugar_trans"/>
</dbReference>
<dbReference type="PROSITE" id="PS01295">
    <property type="entry name" value="ISPD"/>
    <property type="match status" value="1"/>
</dbReference>
<evidence type="ECO:0000256" key="3">
    <source>
        <dbReference type="ARBA" id="ARBA00009789"/>
    </source>
</evidence>
<proteinExistence type="inferred from homology"/>
<evidence type="ECO:0000256" key="4">
    <source>
        <dbReference type="ARBA" id="ARBA00022679"/>
    </source>
</evidence>
<dbReference type="EMBL" id="JACBZS010000001">
    <property type="protein sequence ID" value="NYI71586.1"/>
    <property type="molecule type" value="Genomic_DNA"/>
</dbReference>
<keyword evidence="9" id="KW-1185">Reference proteome</keyword>
<dbReference type="InterPro" id="IPR034683">
    <property type="entry name" value="IspD/TarI"/>
</dbReference>
<comment type="pathway">
    <text evidence="2 7">Isoprenoid biosynthesis; isopentenyl diphosphate biosynthesis via DXP pathway; isopentenyl diphosphate from 1-deoxy-D-xylulose 5-phosphate: step 2/6.</text>
</comment>
<comment type="function">
    <text evidence="7">Catalyzes the formation of 4-diphosphocytidyl-2-C-methyl-D-erythritol from CTP and 2-C-methyl-D-erythritol 4-phosphate (MEP).</text>
</comment>
<protein>
    <recommendedName>
        <fullName evidence="7">2-C-methyl-D-erythritol 4-phosphate cytidylyltransferase</fullName>
        <ecNumber evidence="7">2.7.7.60</ecNumber>
    </recommendedName>
    <alternativeName>
        <fullName evidence="7">4-diphosphocytidyl-2C-methyl-D-erythritol synthase</fullName>
    </alternativeName>
    <alternativeName>
        <fullName evidence="7">MEP cytidylyltransferase</fullName>
        <shortName evidence="7">MCT</shortName>
    </alternativeName>
</protein>
<feature type="site" description="Positions MEP for the nucleophilic attack" evidence="7">
    <location>
        <position position="213"/>
    </location>
</feature>
<dbReference type="GO" id="GO:0050518">
    <property type="term" value="F:2-C-methyl-D-erythritol 4-phosphate cytidylyltransferase activity"/>
    <property type="evidence" value="ECO:0007669"/>
    <property type="project" value="UniProtKB-UniRule"/>
</dbReference>
<dbReference type="RefSeq" id="WP_179445393.1">
    <property type="nucleotide sequence ID" value="NZ_JACBZS010000001.1"/>
</dbReference>
<keyword evidence="4 7" id="KW-0808">Transferase</keyword>
<dbReference type="SUPFAM" id="SSF53448">
    <property type="entry name" value="Nucleotide-diphospho-sugar transferases"/>
    <property type="match status" value="1"/>
</dbReference>
<dbReference type="PANTHER" id="PTHR32125:SF4">
    <property type="entry name" value="2-C-METHYL-D-ERYTHRITOL 4-PHOSPHATE CYTIDYLYLTRANSFERASE, CHLOROPLASTIC"/>
    <property type="match status" value="1"/>
</dbReference>
<dbReference type="AlphaFoldDB" id="A0A7Z0ILI2"/>
<dbReference type="InterPro" id="IPR001228">
    <property type="entry name" value="IspD"/>
</dbReference>
<dbReference type="Pfam" id="PF01128">
    <property type="entry name" value="IspD"/>
    <property type="match status" value="1"/>
</dbReference>
<dbReference type="HAMAP" id="MF_00108">
    <property type="entry name" value="IspD"/>
    <property type="match status" value="1"/>
</dbReference>
<evidence type="ECO:0000256" key="6">
    <source>
        <dbReference type="ARBA" id="ARBA00023229"/>
    </source>
</evidence>
<feature type="site" description="Transition state stabilizer" evidence="7">
    <location>
        <position position="22"/>
    </location>
</feature>
<dbReference type="Proteomes" id="UP000527616">
    <property type="component" value="Unassembled WGS sequence"/>
</dbReference>
<feature type="site" description="Positions MEP for the nucleophilic attack" evidence="7">
    <location>
        <position position="157"/>
    </location>
</feature>
<evidence type="ECO:0000256" key="7">
    <source>
        <dbReference type="HAMAP-Rule" id="MF_00108"/>
    </source>
</evidence>
<dbReference type="NCBIfam" id="TIGR00453">
    <property type="entry name" value="ispD"/>
    <property type="match status" value="1"/>
</dbReference>
<evidence type="ECO:0000256" key="2">
    <source>
        <dbReference type="ARBA" id="ARBA00004787"/>
    </source>
</evidence>
<feature type="site" description="Transition state stabilizer" evidence="7">
    <location>
        <position position="29"/>
    </location>
</feature>
<sequence>MSDRSSSGPAVALVVAAGSGVRFGADRPKALVELAGRPLVAHAVAALAAGGVVRAVVTVPAGREESFAEALRDAPVPVDLVVGGAERQDSVRLGLARLADARGPILVHDAARPLVPPAVVAAVIDAVRAGADAVVPAVPVADSIRRIAGRTSAVVDRASLRAVQTPQGFAPQALRAGHQHVLDAGLVVTDDAAACEAAGHPVSLVEGSADSLKITTPADLIMAEAILVARG</sequence>
<comment type="caution">
    <text evidence="8">The sequence shown here is derived from an EMBL/GenBank/DDBJ whole genome shotgun (WGS) entry which is preliminary data.</text>
</comment>
<gene>
    <name evidence="7" type="primary">ispD</name>
    <name evidence="8" type="ORF">GGQ54_002146</name>
</gene>
<dbReference type="EC" id="2.7.7.60" evidence="7"/>
<evidence type="ECO:0000256" key="1">
    <source>
        <dbReference type="ARBA" id="ARBA00001282"/>
    </source>
</evidence>
<reference evidence="8 9" key="1">
    <citation type="submission" date="2020-07" db="EMBL/GenBank/DDBJ databases">
        <title>Sequencing the genomes of 1000 actinobacteria strains.</title>
        <authorList>
            <person name="Klenk H.-P."/>
        </authorList>
    </citation>
    <scope>NUCLEOTIDE SEQUENCE [LARGE SCALE GENOMIC DNA]</scope>
    <source>
        <strain evidence="8 9">DSM 103164</strain>
    </source>
</reference>
<dbReference type="CDD" id="cd02516">
    <property type="entry name" value="CDP-ME_synthetase"/>
    <property type="match status" value="1"/>
</dbReference>
<dbReference type="UniPathway" id="UPA00056">
    <property type="reaction ID" value="UER00093"/>
</dbReference>